<gene>
    <name evidence="2" type="ORF">BCR35DRAFT_301488</name>
</gene>
<protein>
    <submittedName>
        <fullName evidence="2">Chitin synthase III catalytic subunit</fullName>
    </submittedName>
</protein>
<name>A0A1Y2FXH2_9BASI</name>
<dbReference type="InParanoid" id="A0A1Y2FXH2"/>
<dbReference type="AlphaFoldDB" id="A0A1Y2FXH2"/>
<dbReference type="PANTHER" id="PTHR35329">
    <property type="entry name" value="CHITIN SYNTHASE EXPORT CHAPERONE"/>
    <property type="match status" value="1"/>
</dbReference>
<feature type="transmembrane region" description="Helical" evidence="1">
    <location>
        <begin position="87"/>
        <end position="107"/>
    </location>
</feature>
<evidence type="ECO:0000313" key="2">
    <source>
        <dbReference type="EMBL" id="ORY88684.1"/>
    </source>
</evidence>
<dbReference type="EMBL" id="MCGR01000009">
    <property type="protein sequence ID" value="ORY88684.1"/>
    <property type="molecule type" value="Genomic_DNA"/>
</dbReference>
<dbReference type="GO" id="GO:0051082">
    <property type="term" value="F:unfolded protein binding"/>
    <property type="evidence" value="ECO:0007669"/>
    <property type="project" value="TreeGrafter"/>
</dbReference>
<dbReference type="Pfam" id="PF12271">
    <property type="entry name" value="Chs7"/>
    <property type="match status" value="1"/>
</dbReference>
<feature type="transmembrane region" description="Helical" evidence="1">
    <location>
        <begin position="147"/>
        <end position="174"/>
    </location>
</feature>
<evidence type="ECO:0000313" key="3">
    <source>
        <dbReference type="Proteomes" id="UP000193467"/>
    </source>
</evidence>
<evidence type="ECO:0000256" key="1">
    <source>
        <dbReference type="SAM" id="Phobius"/>
    </source>
</evidence>
<reference evidence="2 3" key="1">
    <citation type="submission" date="2016-07" db="EMBL/GenBank/DDBJ databases">
        <title>Pervasive Adenine N6-methylation of Active Genes in Fungi.</title>
        <authorList>
            <consortium name="DOE Joint Genome Institute"/>
            <person name="Mondo S.J."/>
            <person name="Dannebaum R.O."/>
            <person name="Kuo R.C."/>
            <person name="Labutti K."/>
            <person name="Haridas S."/>
            <person name="Kuo A."/>
            <person name="Salamov A."/>
            <person name="Ahrendt S.R."/>
            <person name="Lipzen A."/>
            <person name="Sullivan W."/>
            <person name="Andreopoulos W.B."/>
            <person name="Clum A."/>
            <person name="Lindquist E."/>
            <person name="Daum C."/>
            <person name="Ramamoorthy G.K."/>
            <person name="Gryganskyi A."/>
            <person name="Culley D."/>
            <person name="Magnuson J.K."/>
            <person name="James T.Y."/>
            <person name="O'Malley M.A."/>
            <person name="Stajich J.E."/>
            <person name="Spatafora J.W."/>
            <person name="Visel A."/>
            <person name="Grigoriev I.V."/>
        </authorList>
    </citation>
    <scope>NUCLEOTIDE SEQUENCE [LARGE SCALE GENOMIC DNA]</scope>
    <source>
        <strain evidence="2 3">62-1032</strain>
    </source>
</reference>
<organism evidence="2 3">
    <name type="scientific">Leucosporidium creatinivorum</name>
    <dbReference type="NCBI Taxonomy" id="106004"/>
    <lineage>
        <taxon>Eukaryota</taxon>
        <taxon>Fungi</taxon>
        <taxon>Dikarya</taxon>
        <taxon>Basidiomycota</taxon>
        <taxon>Pucciniomycotina</taxon>
        <taxon>Microbotryomycetes</taxon>
        <taxon>Leucosporidiales</taxon>
        <taxon>Leucosporidium</taxon>
    </lineage>
</organism>
<sequence length="320" mass="33746">MVLFSFGNFDWACRDVPSLPICNLFFRQLLVHPKGIAAPASDLLGLPSNSSSSFAATLANFGVGVNPSCFIPRMGAAGGQSGSLGNIANIIVCGLSVFIGLGLAAAAGRRQAAVGRVEMRVFFVMYALVQGAQLADTGGLLRAGSTAITWVSAVHLGLLVGLFWVLAWVAFLSLQVVEDGTLASSIPMTLFGIVLVVGTGYIGADTGFTVTNYFQSDPPQDLHSIWLFVLTIIWPAVAAAFYFIVQLGVVVRVLKEKKPLALFSGAAILFILSQAAYFGLGHKICTGTSAKVDSSFIATLLETGSVGLIYVAWRSITEDR</sequence>
<proteinExistence type="predicted"/>
<keyword evidence="1" id="KW-0812">Transmembrane</keyword>
<dbReference type="GO" id="GO:0006457">
    <property type="term" value="P:protein folding"/>
    <property type="evidence" value="ECO:0007669"/>
    <property type="project" value="TreeGrafter"/>
</dbReference>
<dbReference type="InterPro" id="IPR022057">
    <property type="entry name" value="Chs7"/>
</dbReference>
<dbReference type="OrthoDB" id="5582162at2759"/>
<feature type="transmembrane region" description="Helical" evidence="1">
    <location>
        <begin position="260"/>
        <end position="280"/>
    </location>
</feature>
<feature type="transmembrane region" description="Helical" evidence="1">
    <location>
        <begin position="186"/>
        <end position="204"/>
    </location>
</feature>
<feature type="transmembrane region" description="Helical" evidence="1">
    <location>
        <begin position="295"/>
        <end position="313"/>
    </location>
</feature>
<dbReference type="STRING" id="106004.A0A1Y2FXH2"/>
<feature type="transmembrane region" description="Helical" evidence="1">
    <location>
        <begin position="224"/>
        <end position="248"/>
    </location>
</feature>
<dbReference type="PANTHER" id="PTHR35329:SF1">
    <property type="entry name" value="CHITIN SYNTHASE EXPORT CHAPERONE"/>
    <property type="match status" value="1"/>
</dbReference>
<dbReference type="GO" id="GO:0005789">
    <property type="term" value="C:endoplasmic reticulum membrane"/>
    <property type="evidence" value="ECO:0007669"/>
    <property type="project" value="TreeGrafter"/>
</dbReference>
<accession>A0A1Y2FXH2</accession>
<dbReference type="Proteomes" id="UP000193467">
    <property type="component" value="Unassembled WGS sequence"/>
</dbReference>
<keyword evidence="1" id="KW-1133">Transmembrane helix</keyword>
<keyword evidence="3" id="KW-1185">Reference proteome</keyword>
<comment type="caution">
    <text evidence="2">The sequence shown here is derived from an EMBL/GenBank/DDBJ whole genome shotgun (WGS) entry which is preliminary data.</text>
</comment>
<keyword evidence="1" id="KW-0472">Membrane</keyword>
<feature type="transmembrane region" description="Helical" evidence="1">
    <location>
        <begin position="119"/>
        <end position="135"/>
    </location>
</feature>